<evidence type="ECO:0000256" key="1">
    <source>
        <dbReference type="ARBA" id="ARBA00009921"/>
    </source>
</evidence>
<dbReference type="SMART" id="SM00479">
    <property type="entry name" value="EXOIII"/>
    <property type="match status" value="1"/>
</dbReference>
<dbReference type="PANTHER" id="PTHR11046:SF0">
    <property type="entry name" value="OLIGORIBONUCLEASE, MITOCHONDRIAL"/>
    <property type="match status" value="1"/>
</dbReference>
<dbReference type="Proteomes" id="UP001308179">
    <property type="component" value="Unassembled WGS sequence"/>
</dbReference>
<dbReference type="Gene3D" id="3.30.420.10">
    <property type="entry name" value="Ribonuclease H-like superfamily/Ribonuclease H"/>
    <property type="match status" value="1"/>
</dbReference>
<comment type="caution">
    <text evidence="6">The sequence shown here is derived from an EMBL/GenBank/DDBJ whole genome shotgun (WGS) entry which is preliminary data.</text>
</comment>
<protein>
    <submittedName>
        <fullName evidence="6">Phosphatidylinositol 3,4,5-trisphosphate-dependent Rac exchanger 2 protein</fullName>
    </submittedName>
</protein>
<dbReference type="CDD" id="cd06135">
    <property type="entry name" value="Orn"/>
    <property type="match status" value="1"/>
</dbReference>
<dbReference type="EMBL" id="JAVRRR010000367">
    <property type="protein sequence ID" value="KAK5142957.1"/>
    <property type="molecule type" value="Genomic_DNA"/>
</dbReference>
<feature type="domain" description="Exonuclease" evidence="5">
    <location>
        <begin position="9"/>
        <end position="187"/>
    </location>
</feature>
<dbReference type="Pfam" id="PF00929">
    <property type="entry name" value="RNase_T"/>
    <property type="match status" value="1"/>
</dbReference>
<comment type="similarity">
    <text evidence="1">Belongs to the oligoribonuclease family.</text>
</comment>
<evidence type="ECO:0000259" key="5">
    <source>
        <dbReference type="SMART" id="SM00479"/>
    </source>
</evidence>
<proteinExistence type="inferred from homology"/>
<organism evidence="6 7">
    <name type="scientific">Rachicladosporium monterosium</name>
    <dbReference type="NCBI Taxonomy" id="1507873"/>
    <lineage>
        <taxon>Eukaryota</taxon>
        <taxon>Fungi</taxon>
        <taxon>Dikarya</taxon>
        <taxon>Ascomycota</taxon>
        <taxon>Pezizomycotina</taxon>
        <taxon>Dothideomycetes</taxon>
        <taxon>Dothideomycetidae</taxon>
        <taxon>Cladosporiales</taxon>
        <taxon>Cladosporiaceae</taxon>
        <taxon>Rachicladosporium</taxon>
    </lineage>
</organism>
<reference evidence="6 7" key="1">
    <citation type="submission" date="2023-08" db="EMBL/GenBank/DDBJ databases">
        <title>Black Yeasts Isolated from many extreme environments.</title>
        <authorList>
            <person name="Coleine C."/>
            <person name="Stajich J.E."/>
            <person name="Selbmann L."/>
        </authorList>
    </citation>
    <scope>NUCLEOTIDE SEQUENCE [LARGE SCALE GENOMIC DNA]</scope>
    <source>
        <strain evidence="6 7">CCFEE 5386</strain>
    </source>
</reference>
<keyword evidence="2" id="KW-0540">Nuclease</keyword>
<evidence type="ECO:0000313" key="6">
    <source>
        <dbReference type="EMBL" id="KAK5142957.1"/>
    </source>
</evidence>
<evidence type="ECO:0000313" key="7">
    <source>
        <dbReference type="Proteomes" id="UP001308179"/>
    </source>
</evidence>
<dbReference type="SUPFAM" id="SSF53098">
    <property type="entry name" value="Ribonuclease H-like"/>
    <property type="match status" value="1"/>
</dbReference>
<evidence type="ECO:0000256" key="2">
    <source>
        <dbReference type="ARBA" id="ARBA00022722"/>
    </source>
</evidence>
<dbReference type="InterPro" id="IPR036397">
    <property type="entry name" value="RNaseH_sf"/>
</dbReference>
<keyword evidence="3" id="KW-0378">Hydrolase</keyword>
<evidence type="ECO:0000256" key="3">
    <source>
        <dbReference type="ARBA" id="ARBA00022801"/>
    </source>
</evidence>
<keyword evidence="7" id="KW-1185">Reference proteome</keyword>
<dbReference type="InterPro" id="IPR013520">
    <property type="entry name" value="Ribonucl_H"/>
</dbReference>
<dbReference type="NCBIfam" id="NF003765">
    <property type="entry name" value="PRK05359.1"/>
    <property type="match status" value="1"/>
</dbReference>
<evidence type="ECO:0000256" key="4">
    <source>
        <dbReference type="ARBA" id="ARBA00022839"/>
    </source>
</evidence>
<sequence>MPESRSTEPLVWIDCEMTGLDLSKDSIMSLACFVTDHNLQTLDHTGYEAVIHHTQAQMDAMGDWCKQHHGASGLTKACLDSSTTAETAATELLEYIQKYVPDRRKALLAGNTVHADKAFLVQEPWTKVVKYLHHRIFDVSAIKEAARRWAPVEVLKKSPQKAGKHEANADILESIEEAKYYKRVFFDKSLEVAYGSDHGQGIMDISFDLDENGPKTRLGQLNTRANGRGESAEIRELSAIAPAI</sequence>
<accession>A0ABR0L3K8</accession>
<keyword evidence="4" id="KW-0269">Exonuclease</keyword>
<dbReference type="PANTHER" id="PTHR11046">
    <property type="entry name" value="OLIGORIBONUCLEASE, MITOCHONDRIAL"/>
    <property type="match status" value="1"/>
</dbReference>
<dbReference type="InterPro" id="IPR012337">
    <property type="entry name" value="RNaseH-like_sf"/>
</dbReference>
<gene>
    <name evidence="6" type="primary">rex2</name>
    <name evidence="6" type="ORF">LTR32_004806</name>
</gene>
<name>A0ABR0L3K8_9PEZI</name>
<dbReference type="InterPro" id="IPR022894">
    <property type="entry name" value="Oligoribonuclease"/>
</dbReference>